<sequence>MWRFIGIFLLLFKLTLGSYTHTWDELLKEYTIQGSREGIEAVLVDYEGIGGDKRWKILLDEVRAEEPEKLTFEEKKAFWINIYNIGAVKMVIDNHPLKSIRDAGSLIKPVWKRDIIQVGDAAYSLGYIEHDILRKTEDPLIHYAIVCASLSCPDLRRAPYTPENLREEMLEQREIFLANTEKGKRLEGDTYYVSKIYRWYRDEFEDLHTYLEIPKEKKIKYMDYNWSLNSK</sequence>
<gene>
    <name evidence="2" type="ORF">PM10SUCC1_35420</name>
</gene>
<protein>
    <submittedName>
        <fullName evidence="2">DUF547 domain-containing protein</fullName>
    </submittedName>
</protein>
<feature type="domain" description="DUF547" evidence="1">
    <location>
        <begin position="68"/>
        <end position="177"/>
    </location>
</feature>
<dbReference type="InterPro" id="IPR006869">
    <property type="entry name" value="DUF547"/>
</dbReference>
<evidence type="ECO:0000313" key="3">
    <source>
        <dbReference type="Proteomes" id="UP001144471"/>
    </source>
</evidence>
<accession>A0A9W6GMY2</accession>
<dbReference type="AlphaFoldDB" id="A0A9W6GMY2"/>
<proteinExistence type="predicted"/>
<evidence type="ECO:0000313" key="2">
    <source>
        <dbReference type="EMBL" id="GLI58028.1"/>
    </source>
</evidence>
<name>A0A9W6GMY2_9FUSO</name>
<dbReference type="RefSeq" id="WP_281837701.1">
    <property type="nucleotide sequence ID" value="NZ_BSDY01000031.1"/>
</dbReference>
<reference evidence="2" key="1">
    <citation type="submission" date="2022-12" db="EMBL/GenBank/DDBJ databases">
        <title>Reference genome sequencing for broad-spectrum identification of bacterial and archaeal isolates by mass spectrometry.</title>
        <authorList>
            <person name="Sekiguchi Y."/>
            <person name="Tourlousse D.M."/>
        </authorList>
    </citation>
    <scope>NUCLEOTIDE SEQUENCE</scope>
    <source>
        <strain evidence="2">10succ1</strain>
    </source>
</reference>
<dbReference type="EMBL" id="BSDY01000031">
    <property type="protein sequence ID" value="GLI58028.1"/>
    <property type="molecule type" value="Genomic_DNA"/>
</dbReference>
<dbReference type="Proteomes" id="UP001144471">
    <property type="component" value="Unassembled WGS sequence"/>
</dbReference>
<dbReference type="PANTHER" id="PTHR46361">
    <property type="entry name" value="ELECTRON CARRIER/ PROTEIN DISULFIDE OXIDOREDUCTASE"/>
    <property type="match status" value="1"/>
</dbReference>
<evidence type="ECO:0000259" key="1">
    <source>
        <dbReference type="Pfam" id="PF04784"/>
    </source>
</evidence>
<keyword evidence="3" id="KW-1185">Reference proteome</keyword>
<dbReference type="Pfam" id="PF04784">
    <property type="entry name" value="DUF547"/>
    <property type="match status" value="1"/>
</dbReference>
<dbReference type="PANTHER" id="PTHR46361:SF3">
    <property type="entry name" value="ELECTRON CARRIER_ PROTEIN DISULFIDE OXIDOREDUCTASE"/>
    <property type="match status" value="1"/>
</dbReference>
<comment type="caution">
    <text evidence="2">The sequence shown here is derived from an EMBL/GenBank/DDBJ whole genome shotgun (WGS) entry which is preliminary data.</text>
</comment>
<organism evidence="2 3">
    <name type="scientific">Propionigenium maris DSM 9537</name>
    <dbReference type="NCBI Taxonomy" id="1123000"/>
    <lineage>
        <taxon>Bacteria</taxon>
        <taxon>Fusobacteriati</taxon>
        <taxon>Fusobacteriota</taxon>
        <taxon>Fusobacteriia</taxon>
        <taxon>Fusobacteriales</taxon>
        <taxon>Fusobacteriaceae</taxon>
        <taxon>Propionigenium</taxon>
    </lineage>
</organism>